<feature type="compositionally biased region" description="Low complexity" evidence="1">
    <location>
        <begin position="514"/>
        <end position="529"/>
    </location>
</feature>
<dbReference type="EMBL" id="CP032514">
    <property type="protein sequence ID" value="AYD89180.1"/>
    <property type="molecule type" value="Genomic_DNA"/>
</dbReference>
<organism evidence="4 5">
    <name type="scientific">Actinomyces lilanjuaniae</name>
    <dbReference type="NCBI Taxonomy" id="2321394"/>
    <lineage>
        <taxon>Bacteria</taxon>
        <taxon>Bacillati</taxon>
        <taxon>Actinomycetota</taxon>
        <taxon>Actinomycetes</taxon>
        <taxon>Actinomycetales</taxon>
        <taxon>Actinomycetaceae</taxon>
        <taxon>Actinomyces</taxon>
    </lineage>
</organism>
<proteinExistence type="predicted"/>
<feature type="transmembrane region" description="Helical" evidence="2">
    <location>
        <begin position="288"/>
        <end position="312"/>
    </location>
</feature>
<keyword evidence="2" id="KW-0472">Membrane</keyword>
<feature type="transmembrane region" description="Helical" evidence="2">
    <location>
        <begin position="256"/>
        <end position="276"/>
    </location>
</feature>
<evidence type="ECO:0000256" key="3">
    <source>
        <dbReference type="SAM" id="SignalP"/>
    </source>
</evidence>
<feature type="transmembrane region" description="Helical" evidence="2">
    <location>
        <begin position="353"/>
        <end position="374"/>
    </location>
</feature>
<keyword evidence="5" id="KW-1185">Reference proteome</keyword>
<feature type="transmembrane region" description="Helical" evidence="2">
    <location>
        <begin position="452"/>
        <end position="473"/>
    </location>
</feature>
<evidence type="ECO:0000313" key="5">
    <source>
        <dbReference type="Proteomes" id="UP000273001"/>
    </source>
</evidence>
<feature type="region of interest" description="Disordered" evidence="1">
    <location>
        <begin position="514"/>
        <end position="729"/>
    </location>
</feature>
<reference evidence="4 5" key="1">
    <citation type="submission" date="2018-09" db="EMBL/GenBank/DDBJ databases">
        <authorList>
            <person name="Li J."/>
        </authorList>
    </citation>
    <scope>NUCLEOTIDE SEQUENCE [LARGE SCALE GENOMIC DNA]</scope>
    <source>
        <strain evidence="4 5">2129</strain>
    </source>
</reference>
<keyword evidence="3" id="KW-0732">Signal</keyword>
<keyword evidence="2" id="KW-0812">Transmembrane</keyword>
<feature type="compositionally biased region" description="Low complexity" evidence="1">
    <location>
        <begin position="554"/>
        <end position="566"/>
    </location>
</feature>
<feature type="transmembrane region" description="Helical" evidence="2">
    <location>
        <begin position="485"/>
        <end position="505"/>
    </location>
</feature>
<feature type="chain" id="PRO_5046844645" evidence="3">
    <location>
        <begin position="26"/>
        <end position="788"/>
    </location>
</feature>
<dbReference type="Proteomes" id="UP000273001">
    <property type="component" value="Chromosome"/>
</dbReference>
<feature type="compositionally biased region" description="Gly residues" evidence="1">
    <location>
        <begin position="681"/>
        <end position="692"/>
    </location>
</feature>
<evidence type="ECO:0000313" key="4">
    <source>
        <dbReference type="EMBL" id="AYD89180.1"/>
    </source>
</evidence>
<evidence type="ECO:0000256" key="2">
    <source>
        <dbReference type="SAM" id="Phobius"/>
    </source>
</evidence>
<feature type="transmembrane region" description="Helical" evidence="2">
    <location>
        <begin position="405"/>
        <end position="431"/>
    </location>
</feature>
<feature type="compositionally biased region" description="Low complexity" evidence="1">
    <location>
        <begin position="536"/>
        <end position="548"/>
    </location>
</feature>
<protein>
    <submittedName>
        <fullName evidence="4">Uncharacterized protein</fullName>
    </submittedName>
</protein>
<dbReference type="RefSeq" id="WP_120203599.1">
    <property type="nucleotide sequence ID" value="NZ_CP032514.1"/>
</dbReference>
<feature type="transmembrane region" description="Helical" evidence="2">
    <location>
        <begin position="381"/>
        <end position="399"/>
    </location>
</feature>
<accession>A0ABM6Z214</accession>
<keyword evidence="2" id="KW-1133">Transmembrane helix</keyword>
<feature type="compositionally biased region" description="Low complexity" evidence="1">
    <location>
        <begin position="631"/>
        <end position="645"/>
    </location>
</feature>
<gene>
    <name evidence="4" type="ORF">D5R93_02305</name>
</gene>
<evidence type="ECO:0000256" key="1">
    <source>
        <dbReference type="SAM" id="MobiDB-lite"/>
    </source>
</evidence>
<feature type="signal peptide" evidence="3">
    <location>
        <begin position="1"/>
        <end position="25"/>
    </location>
</feature>
<name>A0ABM6Z214_9ACTO</name>
<sequence length="788" mass="78514">MRVVGRVLGVVAAVLLVALPLAPVAADVVDASENSDDVPKNFNHDLLTEEGGFPPRKGYESQLTEQADLRWSHCLREIDYAREGAGWGGIGGWVYVSENEGECKTPQLLSFHTVEQPFATHYEISNLDVDALMRELAHEFDFVRWPNTDEDNPSEKELRDLELAEQELAGDMAYDASERNGGGVLENNAAAAAAGAAVGAGASVEQVQAVTNPAGALDELVNTLKEDSGRAISEGLGYVSRGLAFDAGDLTFRETYAAAAGVGVVLLAMGAVVSIMRMHRSRLPAEEAVERFLASLVGGMLGLLFTPAMLYVCTQASDVLSQGVVRWLGTSGETITGSLIDPFNALTTANSPLGYVGAVVICCFFFLAGVMLLAVFATQFLVAYFGAVGLGVVGGLVSTERGRRRYVAALVAVVAVVFARPVLLFMVGVAVRLSAANAPSADGWSTDPMGTLFRLVIALGAIMLVCFAPAGLLRFMPVAGSGGGAGRGLAAGVVGGSVAGSMLGSRMRSMAPAVRSAAGRASSRLRGAPVPGGGRTTTASGAGPRRGQVGPGRRGTASQASAGAAAPRDGVGGSSRRGPRKADAATAGAGTAGGRDGAGTDAPGRGGSTRDGGSSAAGSGRGTRGGRRAAQEASSPGPGAAASASRGGGGSGGDATAAGTRPDGVTASSRDSTVARAGDGPADGGRGAGSGGRTTASAGRAAAGGGSAPFRAVGRRGSRPGSRLTGGDLLAAGSAPRRAAGAAVGAAGRVGGAALAAGATAATVTASAARAAGYQGARFAEGVVEEGQ</sequence>